<feature type="transmembrane region" description="Helical" evidence="2">
    <location>
        <begin position="40"/>
        <end position="65"/>
    </location>
</feature>
<sequence>MDSNSSLGWPQVLKYNRTHKHLYLEGNISYMDSYLHQPSVATVFILSFLLLFLLCTAGKGLLCFLSLQSKHMWTVTNLFLLNLLPVTCWWHLLHGHHPPGQHHCRFCCILCPFRHRLTLPSTISIVTATWVLAWPPHVPGQEQHSLEGQTQDHPSAPGGDSALHPVLAPLWALMLLSHYANLPALQLQLIHTYIYPLAHWCPSTAASTPSSTGSATKTSPRASRSSSNSSSAPDRSVPSQATAMTPCQLPQDQGSLTPKEEGKPVRKGNWVNNQQDLILEDLEEPWDEVKGALK</sequence>
<evidence type="ECO:0000313" key="4">
    <source>
        <dbReference type="EMBL" id="KAJ7428084.1"/>
    </source>
</evidence>
<name>A0ABQ9DUU2_9PASS</name>
<feature type="region of interest" description="Disordered" evidence="1">
    <location>
        <begin position="206"/>
        <end position="271"/>
    </location>
</feature>
<feature type="compositionally biased region" description="Low complexity" evidence="1">
    <location>
        <begin position="206"/>
        <end position="239"/>
    </location>
</feature>
<keyword evidence="5" id="KW-1185">Reference proteome</keyword>
<proteinExistence type="predicted"/>
<protein>
    <submittedName>
        <fullName evidence="3">Uncharacterized protein</fullName>
    </submittedName>
</protein>
<feature type="compositionally biased region" description="Polar residues" evidence="1">
    <location>
        <begin position="240"/>
        <end position="256"/>
    </location>
</feature>
<gene>
    <name evidence="4" type="ORF">WISP_01941</name>
    <name evidence="3" type="ORF">WISP_02163</name>
</gene>
<evidence type="ECO:0000256" key="2">
    <source>
        <dbReference type="SAM" id="Phobius"/>
    </source>
</evidence>
<accession>A0ABQ9DUU2</accession>
<evidence type="ECO:0000313" key="5">
    <source>
        <dbReference type="Proteomes" id="UP001145742"/>
    </source>
</evidence>
<dbReference type="EMBL" id="WHWB01031404">
    <property type="protein sequence ID" value="KAJ7428084.1"/>
    <property type="molecule type" value="Genomic_DNA"/>
</dbReference>
<keyword evidence="2" id="KW-0812">Transmembrane</keyword>
<dbReference type="SUPFAM" id="SSF81321">
    <property type="entry name" value="Family A G protein-coupled receptor-like"/>
    <property type="match status" value="1"/>
</dbReference>
<dbReference type="Gene3D" id="1.20.1070.10">
    <property type="entry name" value="Rhodopsin 7-helix transmembrane proteins"/>
    <property type="match status" value="1"/>
</dbReference>
<comment type="caution">
    <text evidence="3">The sequence shown here is derived from an EMBL/GenBank/DDBJ whole genome shotgun (WGS) entry which is preliminary data.</text>
</comment>
<evidence type="ECO:0000313" key="3">
    <source>
        <dbReference type="EMBL" id="KAJ7428030.1"/>
    </source>
</evidence>
<feature type="transmembrane region" description="Helical" evidence="2">
    <location>
        <begin position="72"/>
        <end position="92"/>
    </location>
</feature>
<keyword evidence="2" id="KW-0472">Membrane</keyword>
<evidence type="ECO:0000256" key="1">
    <source>
        <dbReference type="SAM" id="MobiDB-lite"/>
    </source>
</evidence>
<dbReference type="Proteomes" id="UP001145742">
    <property type="component" value="Unassembled WGS sequence"/>
</dbReference>
<reference evidence="3" key="1">
    <citation type="submission" date="2019-10" db="EMBL/GenBank/DDBJ databases">
        <authorList>
            <person name="Soares A.E.R."/>
            <person name="Aleixo A."/>
            <person name="Schneider P."/>
            <person name="Miyaki C.Y."/>
            <person name="Schneider M.P."/>
            <person name="Mello C."/>
            <person name="Vasconcelos A.T.R."/>
        </authorList>
    </citation>
    <scope>NUCLEOTIDE SEQUENCE</scope>
    <source>
        <tissue evidence="3">Muscle</tissue>
    </source>
</reference>
<dbReference type="EMBL" id="WHWB01031588">
    <property type="protein sequence ID" value="KAJ7428030.1"/>
    <property type="molecule type" value="Genomic_DNA"/>
</dbReference>
<organism evidence="3 5">
    <name type="scientific">Willisornis vidua</name>
    <name type="common">Xingu scale-backed antbird</name>
    <dbReference type="NCBI Taxonomy" id="1566151"/>
    <lineage>
        <taxon>Eukaryota</taxon>
        <taxon>Metazoa</taxon>
        <taxon>Chordata</taxon>
        <taxon>Craniata</taxon>
        <taxon>Vertebrata</taxon>
        <taxon>Euteleostomi</taxon>
        <taxon>Archelosauria</taxon>
        <taxon>Archosauria</taxon>
        <taxon>Dinosauria</taxon>
        <taxon>Saurischia</taxon>
        <taxon>Theropoda</taxon>
        <taxon>Coelurosauria</taxon>
        <taxon>Aves</taxon>
        <taxon>Neognathae</taxon>
        <taxon>Neoaves</taxon>
        <taxon>Telluraves</taxon>
        <taxon>Australaves</taxon>
        <taxon>Passeriformes</taxon>
        <taxon>Thamnophilidae</taxon>
        <taxon>Willisornis</taxon>
    </lineage>
</organism>
<keyword evidence="2" id="KW-1133">Transmembrane helix</keyword>